<feature type="domain" description="Cell morphogenesis central region" evidence="3">
    <location>
        <begin position="108"/>
        <end position="173"/>
    </location>
</feature>
<feature type="domain" description="Cell morphogenesis protein C-terminal" evidence="2">
    <location>
        <begin position="537"/>
        <end position="727"/>
    </location>
</feature>
<evidence type="ECO:0000259" key="3">
    <source>
        <dbReference type="Pfam" id="PF14228"/>
    </source>
</evidence>
<evidence type="ECO:0008006" key="7">
    <source>
        <dbReference type="Google" id="ProtNLM"/>
    </source>
</evidence>
<dbReference type="PANTHER" id="PTHR12295">
    <property type="entry name" value="FURRY-RELATED"/>
    <property type="match status" value="1"/>
</dbReference>
<feature type="domain" description="Protein furry C-terminal" evidence="4">
    <location>
        <begin position="820"/>
        <end position="880"/>
    </location>
</feature>
<name>A0A922M614_SPOEX</name>
<sequence length="1371" mass="149401">PIRRFVSGAKAPETPSARAQDKRASAPACSTPPADEEPPPPSDGDATPTGLCPEPGLMPVPGSAPATPQETRMDVPQPRPLPMPEYGGFFALLTEYLPDTTQPISGFHRCNVAVMLLCDVVLDGVELDWSIHVPLMLHIVFLGMDHTRWIVHQHCRQLLLNLLVAVAAHHDHLTVARVLLASRSQQLGLGVPQPALPLVPHNFTEPDAAFDSYPQCGHSPRAHARSLSSDPQVTPEGECDNYPSLPVIVTGEAEPEPAAAEPAPEAEPTELPVADVIKSLVHFLANRPTLMPLWQYEDITAKVWTLRSCQQMSTLLRHVLRVFRESLPHALISERWAQTALQLGLSCPSRHYAGRSLQVFRFIGVAMTGRMVSDILSRLVETVAEQGEDMQGYVTELLLTLEAAVDSLESNFRPLDYMRDIFKSTPNLNNKDGGQPNNGSPYTAGKRSPGVCVGCVTNHTRSTSYSVSYCLRKNNAPPPNADKQAHAERARPCSEAAKGVCSNLCRSRSAQSLKLLGDSATQLPGALLQDDKLTILATLFWVGASLLESDYEHEFLLGVRLLARVMSRLPLDRPDARERLDRTQAHASPSPSLHALLLKGCTHPNTYEPVVGVLVDMIPLLELPVIDPTQSLAFPMTVVALLPYMLLHYEDANELCVRAACHIAQFTAEKSKKLENLGTVMTLYSRRTFSKESFQWTKCVVKYLWDTYSHLSQQMLAFLVEVLEKELPGRTMDFTFDLSQTPVIGRKYLPKAGSQPATGPSSLSNASTATPDKGRLYTPWHEPWPDISNGSSTSQSGSASTVVGPEPGGGNNSTQPQSATSPRRSLSLSPADAVASGWKRPWMSQGRVRECLVNLLTTCGQRVGLPKSPSVSKTNATCGDITFSFNSRLCTKYSKHKISGRHYPWATDSHPVYRVIFSQSSELLERESSMASSLEEVSGTPGNEPSGGAPPTDHFGVFKDFDFLEYESESIEGESSDNFNWGVRRRLPSEERDEGAAVERSPPLQLARPPDAHPVIKPSTHEDSSDEEGGWDDGAIGSRGEGDAGVSHELVLRPRTHSFSSASSGEHDGDRGDVTPVPSAACAAGRDAWRASVAALLRHAAALPPLALVHRLHTVLKEVTSKTVSLCAESTTGGAAGVAGVAGELAGVLAGVLERAGAEEPPLLWAGPAAADCARVRDAVRYAALEMHEHLDTYFDRREHALEVLELARSSPEEVARSLYRLIFQLLLLLETNNKMIVAVYTAALENKGVEMSGAVCAVRNQVMASAADSWVEHSPAPHDDARLLHLIQRQKWGAALALVRERNAERILERGELPEDDVTALLHVYCRGLAQAHPDMVAITRPVHELSQNLSFMMESLYKVSVALQRQEYG</sequence>
<feature type="region of interest" description="Disordered" evidence="1">
    <location>
        <begin position="988"/>
        <end position="1043"/>
    </location>
</feature>
<feature type="region of interest" description="Disordered" evidence="1">
    <location>
        <begin position="928"/>
        <end position="954"/>
    </location>
</feature>
<accession>A0A922M614</accession>
<feature type="region of interest" description="Disordered" evidence="1">
    <location>
        <begin position="1"/>
        <end position="79"/>
    </location>
</feature>
<dbReference type="InterPro" id="IPR025481">
    <property type="entry name" value="Cell_Morphogen_C"/>
</dbReference>
<feature type="region of interest" description="Disordered" evidence="1">
    <location>
        <begin position="749"/>
        <end position="830"/>
    </location>
</feature>
<comment type="caution">
    <text evidence="5">The sequence shown here is derived from an EMBL/GenBank/DDBJ whole genome shotgun (WGS) entry which is preliminary data.</text>
</comment>
<feature type="domain" description="Protein furry C-terminal" evidence="4">
    <location>
        <begin position="915"/>
        <end position="1026"/>
    </location>
</feature>
<evidence type="ECO:0000313" key="5">
    <source>
        <dbReference type="EMBL" id="KAH9630381.1"/>
    </source>
</evidence>
<dbReference type="EMBL" id="JACEFF010000826">
    <property type="protein sequence ID" value="KAH9630381.1"/>
    <property type="molecule type" value="Genomic_DNA"/>
</dbReference>
<gene>
    <name evidence="5" type="ORF">HF086_004514</name>
</gene>
<dbReference type="GO" id="GO:0000902">
    <property type="term" value="P:cell morphogenesis"/>
    <property type="evidence" value="ECO:0007669"/>
    <property type="project" value="InterPro"/>
</dbReference>
<dbReference type="GO" id="GO:0031175">
    <property type="term" value="P:neuron projection development"/>
    <property type="evidence" value="ECO:0007669"/>
    <property type="project" value="TreeGrafter"/>
</dbReference>
<dbReference type="GO" id="GO:0005938">
    <property type="term" value="C:cell cortex"/>
    <property type="evidence" value="ECO:0007669"/>
    <property type="project" value="TreeGrafter"/>
</dbReference>
<feature type="compositionally biased region" description="Polar residues" evidence="1">
    <location>
        <begin position="812"/>
        <end position="828"/>
    </location>
</feature>
<dbReference type="Proteomes" id="UP000814243">
    <property type="component" value="Unassembled WGS sequence"/>
</dbReference>
<reference evidence="5" key="1">
    <citation type="journal article" date="2021" name="G3 (Bethesda)">
        <title>Genome and transcriptome analysis of the beet armyworm Spodoptera exigua reveals targets for pest control. .</title>
        <authorList>
            <person name="Simon S."/>
            <person name="Breeschoten T."/>
            <person name="Jansen H.J."/>
            <person name="Dirks R.P."/>
            <person name="Schranz M.E."/>
            <person name="Ros V.I.D."/>
        </authorList>
    </citation>
    <scope>NUCLEOTIDE SEQUENCE</scope>
    <source>
        <strain evidence="5">TB_SE_WUR_2020</strain>
    </source>
</reference>
<evidence type="ECO:0000259" key="4">
    <source>
        <dbReference type="Pfam" id="PF19421"/>
    </source>
</evidence>
<evidence type="ECO:0000313" key="6">
    <source>
        <dbReference type="Proteomes" id="UP000814243"/>
    </source>
</evidence>
<dbReference type="InterPro" id="IPR045842">
    <property type="entry name" value="Fry_C"/>
</dbReference>
<feature type="compositionally biased region" description="Basic and acidic residues" evidence="1">
    <location>
        <begin position="988"/>
        <end position="997"/>
    </location>
</feature>
<dbReference type="GO" id="GO:0030427">
    <property type="term" value="C:site of polarized growth"/>
    <property type="evidence" value="ECO:0007669"/>
    <property type="project" value="TreeGrafter"/>
</dbReference>
<dbReference type="InterPro" id="IPR029473">
    <property type="entry name" value="MOR2-PAG1_mid"/>
</dbReference>
<proteinExistence type="predicted"/>
<evidence type="ECO:0000256" key="1">
    <source>
        <dbReference type="SAM" id="MobiDB-lite"/>
    </source>
</evidence>
<organism evidence="5 6">
    <name type="scientific">Spodoptera exigua</name>
    <name type="common">Beet armyworm</name>
    <name type="synonym">Noctua fulgens</name>
    <dbReference type="NCBI Taxonomy" id="7107"/>
    <lineage>
        <taxon>Eukaryota</taxon>
        <taxon>Metazoa</taxon>
        <taxon>Ecdysozoa</taxon>
        <taxon>Arthropoda</taxon>
        <taxon>Hexapoda</taxon>
        <taxon>Insecta</taxon>
        <taxon>Pterygota</taxon>
        <taxon>Neoptera</taxon>
        <taxon>Endopterygota</taxon>
        <taxon>Lepidoptera</taxon>
        <taxon>Glossata</taxon>
        <taxon>Ditrysia</taxon>
        <taxon>Noctuoidea</taxon>
        <taxon>Noctuidae</taxon>
        <taxon>Amphipyrinae</taxon>
        <taxon>Spodoptera</taxon>
    </lineage>
</organism>
<dbReference type="Pfam" id="PF19421">
    <property type="entry name" value="Fry_C"/>
    <property type="match status" value="2"/>
</dbReference>
<protein>
    <recommendedName>
        <fullName evidence="7">Protein furry</fullName>
    </recommendedName>
</protein>
<dbReference type="Pfam" id="PF14228">
    <property type="entry name" value="MOR2-PAG1_mid"/>
    <property type="match status" value="2"/>
</dbReference>
<dbReference type="InterPro" id="IPR039867">
    <property type="entry name" value="Furry/Tao3/Mor2"/>
</dbReference>
<feature type="compositionally biased region" description="Low complexity" evidence="1">
    <location>
        <begin position="788"/>
        <end position="801"/>
    </location>
</feature>
<evidence type="ECO:0000259" key="2">
    <source>
        <dbReference type="Pfam" id="PF14225"/>
    </source>
</evidence>
<dbReference type="Pfam" id="PF14225">
    <property type="entry name" value="MOR2-PAG1_C"/>
    <property type="match status" value="1"/>
</dbReference>
<feature type="non-terminal residue" evidence="5">
    <location>
        <position position="1"/>
    </location>
</feature>
<feature type="compositionally biased region" description="Polar residues" evidence="1">
    <location>
        <begin position="755"/>
        <end position="770"/>
    </location>
</feature>
<dbReference type="PANTHER" id="PTHR12295:SF30">
    <property type="entry name" value="PROTEIN FURRY"/>
    <property type="match status" value="1"/>
</dbReference>
<feature type="domain" description="Cell morphogenesis central region" evidence="3">
    <location>
        <begin position="279"/>
        <end position="376"/>
    </location>
</feature>